<dbReference type="EMBL" id="CP073084">
    <property type="protein sequence ID" value="QUE53472.1"/>
    <property type="molecule type" value="Genomic_DNA"/>
</dbReference>
<evidence type="ECO:0000313" key="3">
    <source>
        <dbReference type="Proteomes" id="UP000677616"/>
    </source>
</evidence>
<proteinExistence type="predicted"/>
<keyword evidence="1" id="KW-0812">Transmembrane</keyword>
<dbReference type="RefSeq" id="WP_212569660.1">
    <property type="nucleotide sequence ID" value="NZ_CP073084.1"/>
</dbReference>
<reference evidence="2 3" key="1">
    <citation type="submission" date="2021-04" db="EMBL/GenBank/DDBJ databases">
        <title>Complete genome sequence of a novel Streptococcus species.</title>
        <authorList>
            <person name="Teng J.L.L."/>
        </authorList>
    </citation>
    <scope>NUCLEOTIDE SEQUENCE [LARGE SCALE GENOMIC DNA]</scope>
    <source>
        <strain evidence="2 3">HKU75</strain>
    </source>
</reference>
<evidence type="ECO:0000256" key="1">
    <source>
        <dbReference type="SAM" id="Phobius"/>
    </source>
</evidence>
<dbReference type="NCBIfam" id="NF041013">
    <property type="entry name" value="T4P_ComGE"/>
    <property type="match status" value="1"/>
</dbReference>
<evidence type="ECO:0000313" key="2">
    <source>
        <dbReference type="EMBL" id="QUE53472.1"/>
    </source>
</evidence>
<feature type="transmembrane region" description="Helical" evidence="1">
    <location>
        <begin position="12"/>
        <end position="32"/>
    </location>
</feature>
<protein>
    <submittedName>
        <fullName evidence="2">Type II secretory pathway, pseudopilin PulG</fullName>
    </submittedName>
</protein>
<keyword evidence="1" id="KW-0472">Membrane</keyword>
<dbReference type="InterPro" id="IPR053468">
    <property type="entry name" value="ComGE-like"/>
</dbReference>
<organism evidence="2 3">
    <name type="scientific">Streptococcus oriscaviae</name>
    <dbReference type="NCBI Taxonomy" id="2781599"/>
    <lineage>
        <taxon>Bacteria</taxon>
        <taxon>Bacillati</taxon>
        <taxon>Bacillota</taxon>
        <taxon>Bacilli</taxon>
        <taxon>Lactobacillales</taxon>
        <taxon>Streptococcaceae</taxon>
        <taxon>Streptococcus</taxon>
    </lineage>
</organism>
<keyword evidence="3" id="KW-1185">Reference proteome</keyword>
<name>A0ABX7YIK5_9STRE</name>
<sequence>MVAIKKQKNKAYILLESLVALAILVTISSLFLTAIDQGRQQEAEELIQQEVLHLAKMAVQTKQDTLSLNGVTVVIERSQDSIRVMHEGREVLYVEKD</sequence>
<dbReference type="Proteomes" id="UP000677616">
    <property type="component" value="Chromosome"/>
</dbReference>
<dbReference type="Pfam" id="PF11773">
    <property type="entry name" value="ComGE"/>
    <property type="match status" value="1"/>
</dbReference>
<gene>
    <name evidence="2" type="ORF">INT76_06210</name>
</gene>
<accession>A0ABX7YIK5</accession>
<keyword evidence="1" id="KW-1133">Transmembrane helix</keyword>
<dbReference type="InterPro" id="IPR021749">
    <property type="entry name" value="ComGE"/>
</dbReference>